<dbReference type="Gene3D" id="1.50.10.150">
    <property type="entry name" value="Voltage-dependent anion channel"/>
    <property type="match status" value="2"/>
</dbReference>
<dbReference type="InterPro" id="IPR038665">
    <property type="entry name" value="Voltage-dep_anion_channel_sf"/>
</dbReference>
<comment type="caution">
    <text evidence="10">The sequence shown here is derived from an EMBL/GenBank/DDBJ whole genome shotgun (WGS) entry which is preliminary data.</text>
</comment>
<evidence type="ECO:0000256" key="9">
    <source>
        <dbReference type="SAM" id="Phobius"/>
    </source>
</evidence>
<evidence type="ECO:0000256" key="6">
    <source>
        <dbReference type="ARBA" id="ARBA00022989"/>
    </source>
</evidence>
<comment type="similarity">
    <text evidence="2">Belongs to the tellurite-resistance/dicarboxylate transporter (TDT) family.</text>
</comment>
<evidence type="ECO:0000256" key="8">
    <source>
        <dbReference type="SAM" id="MobiDB-lite"/>
    </source>
</evidence>
<feature type="region of interest" description="Disordered" evidence="8">
    <location>
        <begin position="1"/>
        <end position="44"/>
    </location>
</feature>
<feature type="compositionally biased region" description="Pro residues" evidence="8">
    <location>
        <begin position="172"/>
        <end position="184"/>
    </location>
</feature>
<sequence>MAVPEPKPGGGEDLRCTIRLTPSPPPPRTTATTAASDRPVRPHHPVRDAVRDAVRGFSTQWFLVPRGTAVLATILHHQLDYHFRGLTVISYLFWVAAAALLLSTLESIYAARLALFPRHVLRTLRRDEVELAGLSSVSIASTSVVQMASLTLVSAWGARALGARSSTSSGGPPSPSPPSSPSPSPSRCSAGPSSGAASRGTPAASSSPPTPPGPSVTRASSPASPRGGLATSWWIFAIMGAFHAFLDGSVPKKIPYTLAGWALVFPWGVYTNAAVQLGKLLDSRGIQGC</sequence>
<evidence type="ECO:0000256" key="2">
    <source>
        <dbReference type="ARBA" id="ARBA00008566"/>
    </source>
</evidence>
<dbReference type="EMBL" id="PUHP01000775">
    <property type="protein sequence ID" value="TQN68063.1"/>
    <property type="molecule type" value="Genomic_DNA"/>
</dbReference>
<gene>
    <name evidence="10" type="ORF">CSHISOI_07371</name>
</gene>
<dbReference type="OrthoDB" id="1099at2759"/>
<keyword evidence="4" id="KW-1003">Cell membrane</keyword>
<dbReference type="Proteomes" id="UP000326340">
    <property type="component" value="Unassembled WGS sequence"/>
</dbReference>
<dbReference type="PANTHER" id="PTHR31686">
    <property type="match status" value="1"/>
</dbReference>
<dbReference type="GO" id="GO:0000319">
    <property type="term" value="F:sulfite transmembrane transporter activity"/>
    <property type="evidence" value="ECO:0007669"/>
    <property type="project" value="TreeGrafter"/>
</dbReference>
<feature type="region of interest" description="Disordered" evidence="8">
    <location>
        <begin position="164"/>
        <end position="225"/>
    </location>
</feature>
<dbReference type="AlphaFoldDB" id="A0A5Q4BM50"/>
<dbReference type="InterPro" id="IPR051629">
    <property type="entry name" value="Sulfite_efflux_TDT"/>
</dbReference>
<keyword evidence="7 9" id="KW-0472">Membrane</keyword>
<evidence type="ECO:0000313" key="10">
    <source>
        <dbReference type="EMBL" id="TQN68063.1"/>
    </source>
</evidence>
<feature type="compositionally biased region" description="Low complexity" evidence="8">
    <location>
        <begin position="185"/>
        <end position="207"/>
    </location>
</feature>
<feature type="transmembrane region" description="Helical" evidence="9">
    <location>
        <begin position="227"/>
        <end position="246"/>
    </location>
</feature>
<dbReference type="Pfam" id="PF03595">
    <property type="entry name" value="SLAC1"/>
    <property type="match status" value="2"/>
</dbReference>
<evidence type="ECO:0000256" key="5">
    <source>
        <dbReference type="ARBA" id="ARBA00022692"/>
    </source>
</evidence>
<dbReference type="GO" id="GO:0005886">
    <property type="term" value="C:plasma membrane"/>
    <property type="evidence" value="ECO:0007669"/>
    <property type="project" value="UniProtKB-SubCell"/>
</dbReference>
<comment type="subcellular location">
    <subcellularLocation>
        <location evidence="1">Cell membrane</location>
        <topology evidence="1">Multi-pass membrane protein</topology>
    </subcellularLocation>
</comment>
<dbReference type="InterPro" id="IPR004695">
    <property type="entry name" value="SLAC1/Mae1/Ssu1/TehA"/>
</dbReference>
<organism evidence="10 11">
    <name type="scientific">Colletotrichum shisoi</name>
    <dbReference type="NCBI Taxonomy" id="2078593"/>
    <lineage>
        <taxon>Eukaryota</taxon>
        <taxon>Fungi</taxon>
        <taxon>Dikarya</taxon>
        <taxon>Ascomycota</taxon>
        <taxon>Pezizomycotina</taxon>
        <taxon>Sordariomycetes</taxon>
        <taxon>Hypocreomycetidae</taxon>
        <taxon>Glomerellales</taxon>
        <taxon>Glomerellaceae</taxon>
        <taxon>Colletotrichum</taxon>
        <taxon>Colletotrichum destructivum species complex</taxon>
    </lineage>
</organism>
<reference evidence="10 11" key="1">
    <citation type="journal article" date="2019" name="Sci. Rep.">
        <title>Colletotrichum shisoi sp. nov., an anthracnose pathogen of Perilla frutescens in Japan: molecular phylogenetic, morphological and genomic evidence.</title>
        <authorList>
            <person name="Gan P."/>
            <person name="Tsushima A."/>
            <person name="Hiroyama R."/>
            <person name="Narusaka M."/>
            <person name="Takano Y."/>
            <person name="Narusaka Y."/>
            <person name="Kawaradani M."/>
            <person name="Damm U."/>
            <person name="Shirasu K."/>
        </authorList>
    </citation>
    <scope>NUCLEOTIDE SEQUENCE [LARGE SCALE GENOMIC DNA]</scope>
    <source>
        <strain evidence="10 11">PG-2018a</strain>
    </source>
</reference>
<name>A0A5Q4BM50_9PEZI</name>
<accession>A0A5Q4BM50</accession>
<evidence type="ECO:0000256" key="4">
    <source>
        <dbReference type="ARBA" id="ARBA00022475"/>
    </source>
</evidence>
<feature type="transmembrane region" description="Helical" evidence="9">
    <location>
        <begin position="91"/>
        <end position="111"/>
    </location>
</feature>
<proteinExistence type="inferred from homology"/>
<keyword evidence="3" id="KW-0813">Transport</keyword>
<dbReference type="PANTHER" id="PTHR31686:SF3">
    <property type="entry name" value="ACID TRANSPORT PROTEIN, PUTATIVE (AFU_ORTHOLOGUE AFUA_4G09410)-RELATED"/>
    <property type="match status" value="1"/>
</dbReference>
<feature type="transmembrane region" description="Helical" evidence="9">
    <location>
        <begin position="258"/>
        <end position="275"/>
    </location>
</feature>
<evidence type="ECO:0000256" key="1">
    <source>
        <dbReference type="ARBA" id="ARBA00004651"/>
    </source>
</evidence>
<evidence type="ECO:0000313" key="11">
    <source>
        <dbReference type="Proteomes" id="UP000326340"/>
    </source>
</evidence>
<evidence type="ECO:0000256" key="3">
    <source>
        <dbReference type="ARBA" id="ARBA00022448"/>
    </source>
</evidence>
<keyword evidence="6 9" id="KW-1133">Transmembrane helix</keyword>
<evidence type="ECO:0000256" key="7">
    <source>
        <dbReference type="ARBA" id="ARBA00023136"/>
    </source>
</evidence>
<keyword evidence="11" id="KW-1185">Reference proteome</keyword>
<keyword evidence="5 9" id="KW-0812">Transmembrane</keyword>
<protein>
    <submittedName>
        <fullName evidence="10">Uncharacterized protein</fullName>
    </submittedName>
</protein>